<evidence type="ECO:0000313" key="2">
    <source>
        <dbReference type="EMBL" id="AEP28455.1"/>
    </source>
</evidence>
<comment type="similarity">
    <text evidence="1">Belongs to the TolB family.</text>
</comment>
<name>G4QFB1_GLANF</name>
<dbReference type="NCBIfam" id="NF038032">
    <property type="entry name" value="CehA_McbA_metalo"/>
    <property type="match status" value="1"/>
</dbReference>
<keyword evidence="3" id="KW-1185">Reference proteome</keyword>
<sequence>MLVIIKTTSEQSSMRPHTPYTNSFEKLAWRKLTTAFVALLIMLTISTMASAQWVNHYPKVDDFGHQLYLEQHELPIHTFGITDPAPSPDGKTVAIASKGWIWLLNLESGVAKRFTDSGAVDSRPRWSPNGKRLTFVRDFGDDTAVVIKELDSGKETVINSTAIDIDPEFSADGRYLYYSSGISGSLNLYQREIASATQQEISNLKQVERNVRRLASGQGIVYLHGDGAHRVLRHRDFLAGSDEIIKAQTLTYHLSSDVHPTRDLLVYSAPIDNDYHLWTMDMSDQRVSKRLTTGTSFALTPAFSADGNQIYYVQLSDNRQFQLMRMGTYGSKPEEVQVTTWDYKAPSGQLNISIFDGQQSPVAARLSIVSADGHPVSNPKGATFVDPQTGRTYFYVDKSISLTLPTGEYEVLAARGPLTNLVSRTLKVKKSKTEQLKIELAPIWDSSRAGYYSADFHGHLNGDGHQRATHEDALLQMQGEDLNMLSPMSWNRWERLIDSDIVGKRTTQDAYTVVQGQEVRSHFHGHIGLLNVTEPFTPWFFGPNNPTLGDPDLTNADVFAYANKVGAFATYVHSVGDDEDPFSTEGNINGIPLELVSDGVLEPKMGLELVCAWTSPLGTSELWYRLLNIGQPVIAMSGTDTWVDFHRTPAVGTGRAYVRPLNENSDADPILAGALAGRSFLSTGPMIAFSLDNGAKPGDVSDSGKQNYTLSLASTVALEKVEIVVNGKVVQTLASIKSGETKNYQGQVELPEGGWIAARAYASEQRADSWPSMHARPFAHSSPIWIKQIGSTTTADKAKAAGELIRAIDAAEIRAKKAYGEKPMPRLYQRFDEARKALLNMQ</sequence>
<dbReference type="InterPro" id="IPR011042">
    <property type="entry name" value="6-blade_b-propeller_TolB-like"/>
</dbReference>
<evidence type="ECO:0000313" key="3">
    <source>
        <dbReference type="Proteomes" id="UP000009282"/>
    </source>
</evidence>
<dbReference type="Gene3D" id="2.120.10.30">
    <property type="entry name" value="TolB, C-terminal domain"/>
    <property type="match status" value="2"/>
</dbReference>
<dbReference type="InterPro" id="IPR011659">
    <property type="entry name" value="WD40"/>
</dbReference>
<accession>G4QFB1</accession>
<dbReference type="PANTHER" id="PTHR36842:SF1">
    <property type="entry name" value="PROTEIN TOLB"/>
    <property type="match status" value="1"/>
</dbReference>
<reference evidence="2 3" key="1">
    <citation type="journal article" date="2011" name="J. Bacteriol.">
        <title>Complete genome sequence of seawater bacterium Glaciecola nitratireducens FR1064T.</title>
        <authorList>
            <person name="Bian F."/>
            <person name="Qin Q.L."/>
            <person name="Xie B.B."/>
            <person name="Shu Y.L."/>
            <person name="Zhang X.Y."/>
            <person name="Yu Y."/>
            <person name="Chen B."/>
            <person name="Chen X.L."/>
            <person name="Zhou B.C."/>
            <person name="Zhang Y.Z."/>
        </authorList>
    </citation>
    <scope>NUCLEOTIDE SEQUENCE [LARGE SCALE GENOMIC DNA]</scope>
    <source>
        <strain evidence="3">JCM 12485 / KCTC 12276 / FR1064</strain>
    </source>
</reference>
<dbReference type="STRING" id="1085623.GNIT_0301"/>
<dbReference type="HOGENOM" id="CLU_345731_0_0_6"/>
<dbReference type="eggNOG" id="COG0823">
    <property type="taxonomic scope" value="Bacteria"/>
</dbReference>
<dbReference type="Pfam" id="PF07676">
    <property type="entry name" value="PD40"/>
    <property type="match status" value="4"/>
</dbReference>
<dbReference type="KEGG" id="gni:GNIT_0301"/>
<dbReference type="PANTHER" id="PTHR36842">
    <property type="entry name" value="PROTEIN TOLB HOMOLOG"/>
    <property type="match status" value="1"/>
</dbReference>
<dbReference type="AlphaFoldDB" id="G4QFB1"/>
<evidence type="ECO:0000256" key="1">
    <source>
        <dbReference type="ARBA" id="ARBA00009820"/>
    </source>
</evidence>
<protein>
    <submittedName>
        <fullName evidence="2">Secreted protein</fullName>
    </submittedName>
</protein>
<proteinExistence type="inferred from homology"/>
<organism evidence="2 3">
    <name type="scientific">Glaciecola nitratireducens (strain JCM 12485 / KCTC 12276 / FR1064)</name>
    <dbReference type="NCBI Taxonomy" id="1085623"/>
    <lineage>
        <taxon>Bacteria</taxon>
        <taxon>Pseudomonadati</taxon>
        <taxon>Pseudomonadota</taxon>
        <taxon>Gammaproteobacteria</taxon>
        <taxon>Alteromonadales</taxon>
        <taxon>Alteromonadaceae</taxon>
        <taxon>Brumicola</taxon>
    </lineage>
</organism>
<gene>
    <name evidence="2" type="ordered locus">GNIT_0301</name>
</gene>
<dbReference type="SUPFAM" id="SSF82171">
    <property type="entry name" value="DPP6 N-terminal domain-like"/>
    <property type="match status" value="1"/>
</dbReference>
<dbReference type="EMBL" id="CP003060">
    <property type="protein sequence ID" value="AEP28455.1"/>
    <property type="molecule type" value="Genomic_DNA"/>
</dbReference>
<dbReference type="Proteomes" id="UP000009282">
    <property type="component" value="Chromosome"/>
</dbReference>